<dbReference type="Proteomes" id="UP000237968">
    <property type="component" value="Unassembled WGS sequence"/>
</dbReference>
<protein>
    <submittedName>
        <fullName evidence="1">Uncharacterized protein</fullName>
    </submittedName>
</protein>
<keyword evidence="2" id="KW-1185">Reference proteome</keyword>
<comment type="caution">
    <text evidence="1">The sequence shown here is derived from an EMBL/GenBank/DDBJ whole genome shotgun (WGS) entry which is preliminary data.</text>
</comment>
<accession>A0A2S9XEG5</accession>
<sequence length="169" mass="18041">MPSVEQPSKRGAGGRGWVMLAALLAVCATTVACNEPRFLIPAPTLRGIAIPLPPPSIADEVLINIDVEGNVPLGFDVPGTQAFLHEKRTARGYFVGIEGMQFTVYDVLLDVNDNCLEAWFVDGVDGEESTTVNYKAVLFEGAEACAEPTCSAMDEQGACVCLEKWTTGC</sequence>
<name>A0A2S9XEG5_9BACT</name>
<reference evidence="1 2" key="1">
    <citation type="submission" date="2018-03" db="EMBL/GenBank/DDBJ databases">
        <title>Draft Genome Sequences of the Obligatory Marine Myxobacteria Enhygromyxa salina SWB005.</title>
        <authorList>
            <person name="Poehlein A."/>
            <person name="Moghaddam J.A."/>
            <person name="Harms H."/>
            <person name="Alanjari M."/>
            <person name="Koenig G.M."/>
            <person name="Daniel R."/>
            <person name="Schaeberle T.F."/>
        </authorList>
    </citation>
    <scope>NUCLEOTIDE SEQUENCE [LARGE SCALE GENOMIC DNA]</scope>
    <source>
        <strain evidence="1 2">SWB005</strain>
    </source>
</reference>
<proteinExistence type="predicted"/>
<dbReference type="AlphaFoldDB" id="A0A2S9XEG5"/>
<gene>
    <name evidence="1" type="ORF">ENSA5_58810</name>
</gene>
<dbReference type="EMBL" id="PVNK01000259">
    <property type="protein sequence ID" value="PRP91071.1"/>
    <property type="molecule type" value="Genomic_DNA"/>
</dbReference>
<evidence type="ECO:0000313" key="2">
    <source>
        <dbReference type="Proteomes" id="UP000237968"/>
    </source>
</evidence>
<organism evidence="1 2">
    <name type="scientific">Enhygromyxa salina</name>
    <dbReference type="NCBI Taxonomy" id="215803"/>
    <lineage>
        <taxon>Bacteria</taxon>
        <taxon>Pseudomonadati</taxon>
        <taxon>Myxococcota</taxon>
        <taxon>Polyangia</taxon>
        <taxon>Nannocystales</taxon>
        <taxon>Nannocystaceae</taxon>
        <taxon>Enhygromyxa</taxon>
    </lineage>
</organism>
<evidence type="ECO:0000313" key="1">
    <source>
        <dbReference type="EMBL" id="PRP91071.1"/>
    </source>
</evidence>